<keyword evidence="1" id="KW-0812">Transmembrane</keyword>
<feature type="non-terminal residue" evidence="2">
    <location>
        <position position="1"/>
    </location>
</feature>
<proteinExistence type="predicted"/>
<organism evidence="2 3">
    <name type="scientific">Datura stramonium</name>
    <name type="common">Jimsonweed</name>
    <name type="synonym">Common thornapple</name>
    <dbReference type="NCBI Taxonomy" id="4076"/>
    <lineage>
        <taxon>Eukaryota</taxon>
        <taxon>Viridiplantae</taxon>
        <taxon>Streptophyta</taxon>
        <taxon>Embryophyta</taxon>
        <taxon>Tracheophyta</taxon>
        <taxon>Spermatophyta</taxon>
        <taxon>Magnoliopsida</taxon>
        <taxon>eudicotyledons</taxon>
        <taxon>Gunneridae</taxon>
        <taxon>Pentapetalae</taxon>
        <taxon>asterids</taxon>
        <taxon>lamiids</taxon>
        <taxon>Solanales</taxon>
        <taxon>Solanaceae</taxon>
        <taxon>Solanoideae</taxon>
        <taxon>Datureae</taxon>
        <taxon>Datura</taxon>
    </lineage>
</organism>
<comment type="caution">
    <text evidence="2">The sequence shown here is derived from an EMBL/GenBank/DDBJ whole genome shotgun (WGS) entry which is preliminary data.</text>
</comment>
<dbReference type="Proteomes" id="UP000823775">
    <property type="component" value="Unassembled WGS sequence"/>
</dbReference>
<keyword evidence="1" id="KW-0472">Membrane</keyword>
<keyword evidence="1" id="KW-1133">Transmembrane helix</keyword>
<evidence type="ECO:0000313" key="3">
    <source>
        <dbReference type="Proteomes" id="UP000823775"/>
    </source>
</evidence>
<evidence type="ECO:0000256" key="1">
    <source>
        <dbReference type="SAM" id="Phobius"/>
    </source>
</evidence>
<sequence>VNLGSGGEYPIYRNINQKRLSQIGPQPFCPDVALHLLKHGKHFPNLASKAIFSFFLSLVGKRILFLLSGVAVAKEKGGAIPAKEKTILHPISVPDSGLTKSPFSK</sequence>
<name>A0ABS8VD74_DATST</name>
<protein>
    <submittedName>
        <fullName evidence="2">Uncharacterized protein</fullName>
    </submittedName>
</protein>
<feature type="transmembrane region" description="Helical" evidence="1">
    <location>
        <begin position="50"/>
        <end position="73"/>
    </location>
</feature>
<dbReference type="EMBL" id="JACEIK010004110">
    <property type="protein sequence ID" value="MCD9644257.1"/>
    <property type="molecule type" value="Genomic_DNA"/>
</dbReference>
<gene>
    <name evidence="2" type="ORF">HAX54_032438</name>
</gene>
<accession>A0ABS8VD74</accession>
<keyword evidence="3" id="KW-1185">Reference proteome</keyword>
<reference evidence="2 3" key="1">
    <citation type="journal article" date="2021" name="BMC Genomics">
        <title>Datura genome reveals duplications of psychoactive alkaloid biosynthetic genes and high mutation rate following tissue culture.</title>
        <authorList>
            <person name="Rajewski A."/>
            <person name="Carter-House D."/>
            <person name="Stajich J."/>
            <person name="Litt A."/>
        </authorList>
    </citation>
    <scope>NUCLEOTIDE SEQUENCE [LARGE SCALE GENOMIC DNA]</scope>
    <source>
        <strain evidence="2">AR-01</strain>
    </source>
</reference>
<evidence type="ECO:0000313" key="2">
    <source>
        <dbReference type="EMBL" id="MCD9644257.1"/>
    </source>
</evidence>